<dbReference type="EMBL" id="PUEC01000038">
    <property type="protein sequence ID" value="PWB00552.1"/>
    <property type="molecule type" value="Genomic_DNA"/>
</dbReference>
<gene>
    <name evidence="1" type="ORF">C5O23_12450</name>
</gene>
<dbReference type="AlphaFoldDB" id="A0A2V1IKH0"/>
<protein>
    <submittedName>
        <fullName evidence="1">Uncharacterized protein</fullName>
    </submittedName>
</protein>
<comment type="caution">
    <text evidence="1">The sequence shown here is derived from an EMBL/GenBank/DDBJ whole genome shotgun (WGS) entry which is preliminary data.</text>
</comment>
<evidence type="ECO:0000313" key="2">
    <source>
        <dbReference type="Proteomes" id="UP000244905"/>
    </source>
</evidence>
<keyword evidence="2" id="KW-1185">Reference proteome</keyword>
<dbReference type="Proteomes" id="UP000244905">
    <property type="component" value="Unassembled WGS sequence"/>
</dbReference>
<evidence type="ECO:0000313" key="1">
    <source>
        <dbReference type="EMBL" id="PWB00552.1"/>
    </source>
</evidence>
<name>A0A2V1IKH0_9BACT</name>
<organism evidence="1 2">
    <name type="scientific">Duncaniella muris</name>
    <dbReference type="NCBI Taxonomy" id="2094150"/>
    <lineage>
        <taxon>Bacteria</taxon>
        <taxon>Pseudomonadati</taxon>
        <taxon>Bacteroidota</taxon>
        <taxon>Bacteroidia</taxon>
        <taxon>Bacteroidales</taxon>
        <taxon>Muribaculaceae</taxon>
        <taxon>Duncaniella</taxon>
    </lineage>
</organism>
<reference evidence="2" key="1">
    <citation type="submission" date="2018-02" db="EMBL/GenBank/DDBJ databases">
        <authorList>
            <person name="Clavel T."/>
            <person name="Strowig T."/>
        </authorList>
    </citation>
    <scope>NUCLEOTIDE SEQUENCE [LARGE SCALE GENOMIC DNA]</scope>
    <source>
        <strain evidence="2">DSM 103720</strain>
    </source>
</reference>
<accession>A0A2V1IKH0</accession>
<proteinExistence type="predicted"/>
<sequence>MLLTLLLSALFLCAPAAKRIEKSVLENVPGRSQVVSGYSKPDSVADRLAQMPLHAVEGLWRFASEGSLMAIERNSDRAAGEYEAETTVYRMVIVRAADMALRPGTVMGYLTPTAKRGVYDARIYTSRLDNGTTLHAPKKFTVTLTDDDSRISISDYGSSLRFNWWRLLPYMYRYLFTRQEKNPGAIQGCLRVFPAPSIPSEPRYL</sequence>